<protein>
    <submittedName>
        <fullName evidence="1">Uncharacterized protein</fullName>
    </submittedName>
</protein>
<evidence type="ECO:0000313" key="1">
    <source>
        <dbReference type="EMBL" id="KAJ1901999.1"/>
    </source>
</evidence>
<gene>
    <name evidence="1" type="ORF">LPJ66_000323</name>
</gene>
<proteinExistence type="predicted"/>
<keyword evidence="2" id="KW-1185">Reference proteome</keyword>
<evidence type="ECO:0000313" key="2">
    <source>
        <dbReference type="Proteomes" id="UP001150581"/>
    </source>
</evidence>
<comment type="caution">
    <text evidence="1">The sequence shown here is derived from an EMBL/GenBank/DDBJ whole genome shotgun (WGS) entry which is preliminary data.</text>
</comment>
<dbReference type="EMBL" id="JANBPG010000008">
    <property type="protein sequence ID" value="KAJ1901999.1"/>
    <property type="molecule type" value="Genomic_DNA"/>
</dbReference>
<organism evidence="1 2">
    <name type="scientific">Kickxella alabastrina</name>
    <dbReference type="NCBI Taxonomy" id="61397"/>
    <lineage>
        <taxon>Eukaryota</taxon>
        <taxon>Fungi</taxon>
        <taxon>Fungi incertae sedis</taxon>
        <taxon>Zoopagomycota</taxon>
        <taxon>Kickxellomycotina</taxon>
        <taxon>Kickxellomycetes</taxon>
        <taxon>Kickxellales</taxon>
        <taxon>Kickxellaceae</taxon>
        <taxon>Kickxella</taxon>
    </lineage>
</organism>
<sequence>MDTNWCTFCGTHIDCADDALYCSETCRHNDGASQINPLSITRTSSISIKTSSHSEYFSLASPSSSPLASSPKWLPQTLTRERTPSLTPMTALDLSARLPCHAPAYSPSRSPVSSNFYQSPSFGPSMTDIRARNSSVPFSQLSTMS</sequence>
<reference evidence="1" key="1">
    <citation type="submission" date="2022-07" db="EMBL/GenBank/DDBJ databases">
        <title>Phylogenomic reconstructions and comparative analyses of Kickxellomycotina fungi.</title>
        <authorList>
            <person name="Reynolds N.K."/>
            <person name="Stajich J.E."/>
            <person name="Barry K."/>
            <person name="Grigoriev I.V."/>
            <person name="Crous P."/>
            <person name="Smith M.E."/>
        </authorList>
    </citation>
    <scope>NUCLEOTIDE SEQUENCE</scope>
    <source>
        <strain evidence="1">Benny 63K</strain>
    </source>
</reference>
<accession>A0ACC1IWB9</accession>
<dbReference type="Proteomes" id="UP001150581">
    <property type="component" value="Unassembled WGS sequence"/>
</dbReference>
<name>A0ACC1IWB9_9FUNG</name>